<reference evidence="1 2" key="1">
    <citation type="submission" date="2023-02" db="EMBL/GenBank/DDBJ databases">
        <title>Genome sequence of Sphingobacterium sp. KACC 22765.</title>
        <authorList>
            <person name="Kim S."/>
            <person name="Heo J."/>
            <person name="Kwon S.-W."/>
        </authorList>
    </citation>
    <scope>NUCLEOTIDE SEQUENCE [LARGE SCALE GENOMIC DNA]</scope>
    <source>
        <strain evidence="1 2">KACC 22765</strain>
    </source>
</reference>
<evidence type="ECO:0000313" key="2">
    <source>
        <dbReference type="Proteomes" id="UP001221558"/>
    </source>
</evidence>
<proteinExistence type="predicted"/>
<name>A0ABY7WPW0_9SPHI</name>
<dbReference type="RefSeq" id="WP_274269159.1">
    <property type="nucleotide sequence ID" value="NZ_CP117880.1"/>
</dbReference>
<evidence type="ECO:0000313" key="1">
    <source>
        <dbReference type="EMBL" id="WDF70451.1"/>
    </source>
</evidence>
<organism evidence="1 2">
    <name type="scientific">Sphingobacterium oryzagri</name>
    <dbReference type="NCBI Taxonomy" id="3025669"/>
    <lineage>
        <taxon>Bacteria</taxon>
        <taxon>Pseudomonadati</taxon>
        <taxon>Bacteroidota</taxon>
        <taxon>Sphingobacteriia</taxon>
        <taxon>Sphingobacteriales</taxon>
        <taxon>Sphingobacteriaceae</taxon>
        <taxon>Sphingobacterium</taxon>
    </lineage>
</organism>
<sequence length="170" mass="19777">MTNISCINNDHIRLDKDLEYFVIDALYLAEIKEHIDNLKNLGQHEMIEKIRNDIFPYTDLPYALVNGLDREWNVERIEKINYSDDLVNDNNAFAVDTGLIIFLNVNILLEFAEKFDFDLLVDHPINDVNIEYWKNITTPFKIEDVALVCSSQSENGLVFDGGTYRIRKTC</sequence>
<keyword evidence="2" id="KW-1185">Reference proteome</keyword>
<protein>
    <submittedName>
        <fullName evidence="1">Uncharacterized protein</fullName>
    </submittedName>
</protein>
<gene>
    <name evidence="1" type="ORF">PQ465_08755</name>
</gene>
<dbReference type="Proteomes" id="UP001221558">
    <property type="component" value="Chromosome"/>
</dbReference>
<accession>A0ABY7WPW0</accession>
<dbReference type="EMBL" id="CP117880">
    <property type="protein sequence ID" value="WDF70451.1"/>
    <property type="molecule type" value="Genomic_DNA"/>
</dbReference>